<accession>A0ABR1PHS3</accession>
<feature type="region of interest" description="Disordered" evidence="1">
    <location>
        <begin position="155"/>
        <end position="202"/>
    </location>
</feature>
<evidence type="ECO:0000256" key="1">
    <source>
        <dbReference type="SAM" id="MobiDB-lite"/>
    </source>
</evidence>
<proteinExistence type="predicted"/>
<evidence type="ECO:0000313" key="2">
    <source>
        <dbReference type="EMBL" id="KAK7737112.1"/>
    </source>
</evidence>
<dbReference type="Proteomes" id="UP001430848">
    <property type="component" value="Unassembled WGS sequence"/>
</dbReference>
<sequence>MKAARPLTEPYWAAPAVTTLEVAAEALALALELALDAWVVPEWDAEAVADIDEDSVAEALLSEAEEAEAELELEAADDSEAEVAAAEVLAGAEEAAEEPEPTLAQKGNVLATGTQHAAGGEGGQLVDPAADTSRVGGLALAILADGVCETGARTLGDGGQVLGIDSGDEAGGEESDLHSGEGLGETDGLSELGGCNDGNGDV</sequence>
<comment type="caution">
    <text evidence="2">The sequence shown here is derived from an EMBL/GenBank/DDBJ whole genome shotgun (WGS) entry which is preliminary data.</text>
</comment>
<name>A0ABR1PHS3_DIAER</name>
<keyword evidence="3" id="KW-1185">Reference proteome</keyword>
<reference evidence="2 3" key="1">
    <citation type="submission" date="2024-02" db="EMBL/GenBank/DDBJ databases">
        <title>De novo assembly and annotation of 12 fungi associated with fruit tree decline syndrome in Ontario, Canada.</title>
        <authorList>
            <person name="Sulman M."/>
            <person name="Ellouze W."/>
            <person name="Ilyukhin E."/>
        </authorList>
    </citation>
    <scope>NUCLEOTIDE SEQUENCE [LARGE SCALE GENOMIC DNA]</scope>
    <source>
        <strain evidence="2 3">M169</strain>
    </source>
</reference>
<evidence type="ECO:0000313" key="3">
    <source>
        <dbReference type="Proteomes" id="UP001430848"/>
    </source>
</evidence>
<dbReference type="EMBL" id="JAKNSF020000008">
    <property type="protein sequence ID" value="KAK7737112.1"/>
    <property type="molecule type" value="Genomic_DNA"/>
</dbReference>
<gene>
    <name evidence="2" type="ORF">SLS63_002903</name>
</gene>
<organism evidence="2 3">
    <name type="scientific">Diaporthe eres</name>
    <name type="common">Phomopsis oblonga</name>
    <dbReference type="NCBI Taxonomy" id="83184"/>
    <lineage>
        <taxon>Eukaryota</taxon>
        <taxon>Fungi</taxon>
        <taxon>Dikarya</taxon>
        <taxon>Ascomycota</taxon>
        <taxon>Pezizomycotina</taxon>
        <taxon>Sordariomycetes</taxon>
        <taxon>Sordariomycetidae</taxon>
        <taxon>Diaporthales</taxon>
        <taxon>Diaporthaceae</taxon>
        <taxon>Diaporthe</taxon>
        <taxon>Diaporthe eres species complex</taxon>
    </lineage>
</organism>
<protein>
    <submittedName>
        <fullName evidence="2">Uncharacterized protein</fullName>
    </submittedName>
</protein>